<feature type="active site" description="Proton acceptor" evidence="6">
    <location>
        <position position="182"/>
    </location>
</feature>
<dbReference type="InterPro" id="IPR011304">
    <property type="entry name" value="L-lactate_DH"/>
</dbReference>
<feature type="binding site" evidence="6">
    <location>
        <position position="46"/>
    </location>
    <ligand>
        <name>NAD(+)</name>
        <dbReference type="ChEBI" id="CHEBI:57540"/>
    </ligand>
</feature>
<dbReference type="Proteomes" id="UP000716906">
    <property type="component" value="Unassembled WGS sequence"/>
</dbReference>
<evidence type="ECO:0000256" key="3">
    <source>
        <dbReference type="ARBA" id="ARBA00012967"/>
    </source>
</evidence>
<dbReference type="InterPro" id="IPR036291">
    <property type="entry name" value="NAD(P)-bd_dom_sf"/>
</dbReference>
<dbReference type="EMBL" id="JACLYY010000001">
    <property type="protein sequence ID" value="MBM6736864.1"/>
    <property type="molecule type" value="Genomic_DNA"/>
</dbReference>
<dbReference type="EC" id="1.1.1.27" evidence="3 6"/>
<dbReference type="PIRSF" id="PIRSF000102">
    <property type="entry name" value="Lac_mal_DH"/>
    <property type="match status" value="1"/>
</dbReference>
<dbReference type="PANTHER" id="PTHR43128:SF31">
    <property type="entry name" value="L-LACTATE DEHYDROGENASE"/>
    <property type="match status" value="1"/>
</dbReference>
<dbReference type="HAMAP" id="MF_00488">
    <property type="entry name" value="Lactate_dehydrog"/>
    <property type="match status" value="1"/>
</dbReference>
<dbReference type="InterPro" id="IPR001557">
    <property type="entry name" value="L-lactate/malate_DH"/>
</dbReference>
<feature type="domain" description="Lactate/malate dehydrogenase C-terminal" evidence="8">
    <location>
        <begin position="152"/>
        <end position="317"/>
    </location>
</feature>
<feature type="binding site" evidence="6">
    <location>
        <position position="237"/>
    </location>
    <ligand>
        <name>substrate</name>
    </ligand>
</feature>
<keyword evidence="6" id="KW-0963">Cytoplasm</keyword>
<organism evidence="9 10">
    <name type="scientific">Faecalicatena fissicatena</name>
    <dbReference type="NCBI Taxonomy" id="290055"/>
    <lineage>
        <taxon>Bacteria</taxon>
        <taxon>Bacillati</taxon>
        <taxon>Bacillota</taxon>
        <taxon>Clostridia</taxon>
        <taxon>Lachnospirales</taxon>
        <taxon>Lachnospiraceae</taxon>
        <taxon>Faecalicatena</taxon>
    </lineage>
</organism>
<evidence type="ECO:0000313" key="9">
    <source>
        <dbReference type="EMBL" id="MBM6736864.1"/>
    </source>
</evidence>
<evidence type="ECO:0000259" key="8">
    <source>
        <dbReference type="Pfam" id="PF02866"/>
    </source>
</evidence>
<dbReference type="SUPFAM" id="SSF51735">
    <property type="entry name" value="NAD(P)-binding Rossmann-fold domains"/>
    <property type="match status" value="1"/>
</dbReference>
<dbReference type="InterPro" id="IPR015955">
    <property type="entry name" value="Lactate_DH/Glyco_Ohase_4_C"/>
</dbReference>
<evidence type="ECO:0000313" key="10">
    <source>
        <dbReference type="Proteomes" id="UP000716906"/>
    </source>
</evidence>
<dbReference type="Gene3D" id="3.40.50.720">
    <property type="entry name" value="NAD(P)-binding Rossmann-like Domain"/>
    <property type="match status" value="1"/>
</dbReference>
<feature type="domain" description="Lactate/malate dehydrogenase N-terminal" evidence="7">
    <location>
        <begin position="11"/>
        <end position="148"/>
    </location>
</feature>
<evidence type="ECO:0000256" key="2">
    <source>
        <dbReference type="ARBA" id="ARBA00006054"/>
    </source>
</evidence>
<sequence length="322" mass="35078">MHTDNVQKGKKIVIIGAGHVGSHCALSLVYTGEADEIVLIDIDRAKAEGQAKDISDAAAGLGNAVKVYAGDYADAADADVMIMAAGRSRRPGETRLDMLDDSVRMIQDIIPGIKKSGFHGFFISISNPADVICEYIRRAVGFDRTRAFSTGTSLDTFRLYKYISQATGYSTQSIQGFCMGEHGDSHVPVYSRVTLNGKSFFELREERPDTIGKIDLEQMEKDIKWEGFAEVEGKGCTEFGIAAVASKLVKAIFHDQKLIWPVSVALEGEYGEENVAAGVPCVIGKNGVEEIVKVELTADEAERFHQSCGVIRSFLDRAAEVR</sequence>
<dbReference type="InterPro" id="IPR022383">
    <property type="entry name" value="Lactate/malate_DH_C"/>
</dbReference>
<dbReference type="InterPro" id="IPR001236">
    <property type="entry name" value="Lactate/malate_DH_N"/>
</dbReference>
<accession>A0ABS2E5G3</accession>
<comment type="caution">
    <text evidence="9">The sequence shown here is derived from an EMBL/GenBank/DDBJ whole genome shotgun (WGS) entry which is preliminary data.</text>
</comment>
<dbReference type="Pfam" id="PF02866">
    <property type="entry name" value="Ldh_1_C"/>
    <property type="match status" value="1"/>
</dbReference>
<dbReference type="PRINTS" id="PR00086">
    <property type="entry name" value="LLDHDRGNASE"/>
</dbReference>
<comment type="caution">
    <text evidence="6">Lacks conserved residue(s) required for the propagation of feature annotation.</text>
</comment>
<evidence type="ECO:0000256" key="5">
    <source>
        <dbReference type="ARBA" id="ARBA00023027"/>
    </source>
</evidence>
<evidence type="ECO:0000256" key="4">
    <source>
        <dbReference type="ARBA" id="ARBA00023002"/>
    </source>
</evidence>
<feature type="binding site" evidence="6">
    <location>
        <position position="41"/>
    </location>
    <ligand>
        <name>NAD(+)</name>
        <dbReference type="ChEBI" id="CHEBI:57540"/>
    </ligand>
</feature>
<gene>
    <name evidence="6" type="primary">ldh</name>
    <name evidence="9" type="ORF">H7U36_01895</name>
</gene>
<keyword evidence="4 6" id="KW-0560">Oxidoreductase</keyword>
<feature type="binding site" evidence="6">
    <location>
        <begin position="127"/>
        <end position="130"/>
    </location>
    <ligand>
        <name>substrate</name>
    </ligand>
</feature>
<dbReference type="Pfam" id="PF00056">
    <property type="entry name" value="Ldh_1_N"/>
    <property type="match status" value="1"/>
</dbReference>
<comment type="pathway">
    <text evidence="1 6">Fermentation; pyruvate fermentation to lactate; (S)-lactate from pyruvate: step 1/1.</text>
</comment>
<evidence type="ECO:0000256" key="1">
    <source>
        <dbReference type="ARBA" id="ARBA00004843"/>
    </source>
</evidence>
<proteinExistence type="inferred from homology"/>
<keyword evidence="10" id="KW-1185">Reference proteome</keyword>
<dbReference type="PROSITE" id="PS00064">
    <property type="entry name" value="L_LDH"/>
    <property type="match status" value="1"/>
</dbReference>
<feature type="binding site" evidence="6">
    <location>
        <position position="150"/>
    </location>
    <ligand>
        <name>NAD(+)</name>
        <dbReference type="ChEBI" id="CHEBI:57540"/>
    </ligand>
</feature>
<comment type="subunit">
    <text evidence="6">Homotetramer.</text>
</comment>
<evidence type="ECO:0000259" key="7">
    <source>
        <dbReference type="Pfam" id="PF00056"/>
    </source>
</evidence>
<dbReference type="NCBIfam" id="TIGR01771">
    <property type="entry name" value="L-LDH-NAD"/>
    <property type="match status" value="1"/>
</dbReference>
<comment type="function">
    <text evidence="6">Catalyzes the conversion of lactate to pyruvate.</text>
</comment>
<keyword evidence="5 6" id="KW-0520">NAD</keyword>
<protein>
    <recommendedName>
        <fullName evidence="3 6">L-lactate dehydrogenase</fullName>
        <shortName evidence="6">L-LDH</shortName>
        <ecNumber evidence="3 6">1.1.1.27</ecNumber>
    </recommendedName>
</protein>
<comment type="catalytic activity">
    <reaction evidence="6">
        <text>(S)-lactate + NAD(+) = pyruvate + NADH + H(+)</text>
        <dbReference type="Rhea" id="RHEA:23444"/>
        <dbReference type="ChEBI" id="CHEBI:15361"/>
        <dbReference type="ChEBI" id="CHEBI:15378"/>
        <dbReference type="ChEBI" id="CHEBI:16651"/>
        <dbReference type="ChEBI" id="CHEBI:57540"/>
        <dbReference type="ChEBI" id="CHEBI:57945"/>
        <dbReference type="EC" id="1.1.1.27"/>
    </reaction>
</comment>
<feature type="binding site" evidence="6">
    <location>
        <position position="72"/>
    </location>
    <ligand>
        <name>NAD(+)</name>
        <dbReference type="ChEBI" id="CHEBI:57540"/>
    </ligand>
</feature>
<dbReference type="RefSeq" id="WP_033125441.1">
    <property type="nucleotide sequence ID" value="NZ_JACLYY010000001.1"/>
</dbReference>
<feature type="binding site" evidence="6">
    <location>
        <position position="20"/>
    </location>
    <ligand>
        <name>NAD(+)</name>
        <dbReference type="ChEBI" id="CHEBI:57540"/>
    </ligand>
</feature>
<reference evidence="9 10" key="1">
    <citation type="journal article" date="2021" name="Sci. Rep.">
        <title>The distribution of antibiotic resistance genes in chicken gut microbiota commensals.</title>
        <authorList>
            <person name="Juricova H."/>
            <person name="Matiasovicova J."/>
            <person name="Kubasova T."/>
            <person name="Cejkova D."/>
            <person name="Rychlik I."/>
        </authorList>
    </citation>
    <scope>NUCLEOTIDE SEQUENCE [LARGE SCALE GENOMIC DNA]</scope>
    <source>
        <strain evidence="9 10">An773</strain>
    </source>
</reference>
<comment type="similarity">
    <text evidence="2 6">Belongs to the LDH/MDH superfamily. LDH family.</text>
</comment>
<feature type="binding site" evidence="6">
    <location>
        <begin position="155"/>
        <end position="158"/>
    </location>
    <ligand>
        <name>substrate</name>
    </ligand>
</feature>
<comment type="subcellular location">
    <subcellularLocation>
        <location evidence="6">Cytoplasm</location>
    </subcellularLocation>
</comment>
<dbReference type="GO" id="GO:0004459">
    <property type="term" value="F:L-lactate dehydrogenase (NAD+) activity"/>
    <property type="evidence" value="ECO:0007669"/>
    <property type="project" value="UniProtKB-EC"/>
</dbReference>
<dbReference type="InterPro" id="IPR018177">
    <property type="entry name" value="L-lactate_DH_AS"/>
</dbReference>
<dbReference type="PANTHER" id="PTHR43128">
    <property type="entry name" value="L-2-HYDROXYCARBOXYLATE DEHYDROGENASE (NAD(P)(+))"/>
    <property type="match status" value="1"/>
</dbReference>
<dbReference type="Gene3D" id="3.90.110.10">
    <property type="entry name" value="Lactate dehydrogenase/glycoside hydrolase, family 4, C-terminal"/>
    <property type="match status" value="1"/>
</dbReference>
<dbReference type="CDD" id="cd05291">
    <property type="entry name" value="HicDH_like"/>
    <property type="match status" value="1"/>
</dbReference>
<evidence type="ECO:0000256" key="6">
    <source>
        <dbReference type="HAMAP-Rule" id="MF_00488"/>
    </source>
</evidence>
<feature type="binding site" evidence="6">
    <location>
        <position position="95"/>
    </location>
    <ligand>
        <name>substrate</name>
    </ligand>
</feature>
<name>A0ABS2E5G3_9FIRM</name>
<feature type="binding site" evidence="6">
    <location>
        <begin position="125"/>
        <end position="127"/>
    </location>
    <ligand>
        <name>NAD(+)</name>
        <dbReference type="ChEBI" id="CHEBI:57540"/>
    </ligand>
</feature>
<dbReference type="SUPFAM" id="SSF56327">
    <property type="entry name" value="LDH C-terminal domain-like"/>
    <property type="match status" value="1"/>
</dbReference>